<keyword evidence="1" id="KW-0805">Transcription regulation</keyword>
<dbReference type="InterPro" id="IPR009057">
    <property type="entry name" value="Homeodomain-like_sf"/>
</dbReference>
<dbReference type="EMBL" id="JAOVZB010000004">
    <property type="protein sequence ID" value="MCV2403144.1"/>
    <property type="molecule type" value="Genomic_DNA"/>
</dbReference>
<dbReference type="SUPFAM" id="SSF46689">
    <property type="entry name" value="Homeodomain-like"/>
    <property type="match status" value="2"/>
</dbReference>
<evidence type="ECO:0000256" key="3">
    <source>
        <dbReference type="ARBA" id="ARBA00023163"/>
    </source>
</evidence>
<dbReference type="SMART" id="SM00342">
    <property type="entry name" value="HTH_ARAC"/>
    <property type="match status" value="1"/>
</dbReference>
<reference evidence="5 6" key="1">
    <citation type="submission" date="2022-10" db="EMBL/GenBank/DDBJ databases">
        <title>Marinomonas transparenta sp. nov. and Marinomonas sargassi sp. nov., isolated from marine alga (Sargassum natans (L.) Gaillon).</title>
        <authorList>
            <person name="Wang Y."/>
        </authorList>
    </citation>
    <scope>NUCLEOTIDE SEQUENCE [LARGE SCALE GENOMIC DNA]</scope>
    <source>
        <strain evidence="5 6">C2222</strain>
    </source>
</reference>
<dbReference type="PANTHER" id="PTHR46796:SF7">
    <property type="entry name" value="ARAC FAMILY TRANSCRIPTIONAL REGULATOR"/>
    <property type="match status" value="1"/>
</dbReference>
<dbReference type="Gene3D" id="1.10.10.60">
    <property type="entry name" value="Homeodomain-like"/>
    <property type="match status" value="1"/>
</dbReference>
<keyword evidence="6" id="KW-1185">Reference proteome</keyword>
<dbReference type="InterPro" id="IPR050204">
    <property type="entry name" value="AraC_XylS_family_regulators"/>
</dbReference>
<dbReference type="PROSITE" id="PS01124">
    <property type="entry name" value="HTH_ARAC_FAMILY_2"/>
    <property type="match status" value="1"/>
</dbReference>
<evidence type="ECO:0000259" key="4">
    <source>
        <dbReference type="PROSITE" id="PS01124"/>
    </source>
</evidence>
<name>A0ABT2YTB7_9GAMM</name>
<dbReference type="PROSITE" id="PS00041">
    <property type="entry name" value="HTH_ARAC_FAMILY_1"/>
    <property type="match status" value="1"/>
</dbReference>
<gene>
    <name evidence="5" type="ORF">OFY17_09670</name>
</gene>
<protein>
    <submittedName>
        <fullName evidence="5">AraC family transcriptional regulator</fullName>
    </submittedName>
</protein>
<dbReference type="InterPro" id="IPR018062">
    <property type="entry name" value="HTH_AraC-typ_CS"/>
</dbReference>
<dbReference type="Proteomes" id="UP001209713">
    <property type="component" value="Unassembled WGS sequence"/>
</dbReference>
<dbReference type="InterPro" id="IPR032783">
    <property type="entry name" value="AraC_lig"/>
</dbReference>
<dbReference type="InterPro" id="IPR018060">
    <property type="entry name" value="HTH_AraC"/>
</dbReference>
<accession>A0ABT2YTB7</accession>
<comment type="caution">
    <text evidence="5">The sequence shown here is derived from an EMBL/GenBank/DDBJ whole genome shotgun (WGS) entry which is preliminary data.</text>
</comment>
<keyword evidence="2" id="KW-0238">DNA-binding</keyword>
<dbReference type="RefSeq" id="WP_263530525.1">
    <property type="nucleotide sequence ID" value="NZ_JAOVZB010000004.1"/>
</dbReference>
<evidence type="ECO:0000256" key="2">
    <source>
        <dbReference type="ARBA" id="ARBA00023125"/>
    </source>
</evidence>
<keyword evidence="3" id="KW-0804">Transcription</keyword>
<dbReference type="Pfam" id="PF12852">
    <property type="entry name" value="Cupin_6"/>
    <property type="match status" value="1"/>
</dbReference>
<dbReference type="PANTHER" id="PTHR46796">
    <property type="entry name" value="HTH-TYPE TRANSCRIPTIONAL ACTIVATOR RHAS-RELATED"/>
    <property type="match status" value="1"/>
</dbReference>
<sequence length="276" mass="30733">MNQLQDIIDNFSIQSEVIFNGSFCGEKSLQTTGKKHVGHLHYLHSGVLTVLTDSGHKKLFDRPTIILLPSDTSHQIISAETEEVKLVCATVHFKALEEQRLIASLPNLISLSLEEESMIETVAWLFYEAEKSGLGQKSIMGKLCDILLIKMLRNLSEAGLTEQSLLAGLSHPLLASIITQLQASPEKPWTLDSMAESAAMSRSKFADLFRETLGQTPNDFLTDLRVSMAQKLLIEGKPVSFVANQVGYEHGSVLARVFRKKTNLSPKEWLQQYHAE</sequence>
<evidence type="ECO:0000313" key="6">
    <source>
        <dbReference type="Proteomes" id="UP001209713"/>
    </source>
</evidence>
<dbReference type="Pfam" id="PF12833">
    <property type="entry name" value="HTH_18"/>
    <property type="match status" value="1"/>
</dbReference>
<organism evidence="5 6">
    <name type="scientific">Marinomonas sargassi</name>
    <dbReference type="NCBI Taxonomy" id="2984494"/>
    <lineage>
        <taxon>Bacteria</taxon>
        <taxon>Pseudomonadati</taxon>
        <taxon>Pseudomonadota</taxon>
        <taxon>Gammaproteobacteria</taxon>
        <taxon>Oceanospirillales</taxon>
        <taxon>Oceanospirillaceae</taxon>
        <taxon>Marinomonas</taxon>
    </lineage>
</organism>
<proteinExistence type="predicted"/>
<feature type="domain" description="HTH araC/xylS-type" evidence="4">
    <location>
        <begin position="175"/>
        <end position="272"/>
    </location>
</feature>
<evidence type="ECO:0000313" key="5">
    <source>
        <dbReference type="EMBL" id="MCV2403144.1"/>
    </source>
</evidence>
<evidence type="ECO:0000256" key="1">
    <source>
        <dbReference type="ARBA" id="ARBA00023015"/>
    </source>
</evidence>